<accession>A0ABS2FFK2</accession>
<dbReference type="SUPFAM" id="SSF52540">
    <property type="entry name" value="P-loop containing nucleoside triphosphate hydrolases"/>
    <property type="match status" value="1"/>
</dbReference>
<dbReference type="RefSeq" id="WP_148321474.1">
    <property type="nucleotide sequence ID" value="NZ_JACJLL010000022.1"/>
</dbReference>
<gene>
    <name evidence="1" type="ORF">H6A19_05285</name>
</gene>
<proteinExistence type="predicted"/>
<evidence type="ECO:0000313" key="1">
    <source>
        <dbReference type="EMBL" id="MBM6818756.1"/>
    </source>
</evidence>
<protein>
    <recommendedName>
        <fullName evidence="3">Comf operon protein A, DNA transporter ATPase</fullName>
    </recommendedName>
</protein>
<name>A0ABS2FFK2_9CLOT</name>
<comment type="caution">
    <text evidence="1">The sequence shown here is derived from an EMBL/GenBank/DDBJ whole genome shotgun (WGS) entry which is preliminary data.</text>
</comment>
<evidence type="ECO:0008006" key="3">
    <source>
        <dbReference type="Google" id="ProtNLM"/>
    </source>
</evidence>
<dbReference type="InterPro" id="IPR027417">
    <property type="entry name" value="P-loop_NTPase"/>
</dbReference>
<sequence length="330" mass="39663">MNYKELSNAFKKINKWYGKRTKVLNIKTRPFNTIEIFSNIINKILYENKKILYVFCSEEKDYIKVKVNDIYESLDETISTKQLEFSLHYTTIDDIDNINESYDLVIVDDISLFSKISNEYIRESIENIYWKSSKVIIYSSEYIFPIGEKIELPYIVSEEPMVEPRLMSTRIRLEENIPLSLFEYFKWFKENKRIVLVIVPSEEKLNKVYNHYYEVLRELDIRVVRYTKNQDFKFIKEIIDGYSDSLFIVTNNCGEYMNNILNVNIIILFADDIYYSYKKIVYMCASLDNSREIQSELIMVSKEVSQDMDYAKSITREFNRRLWEKQYLKS</sequence>
<reference evidence="1 2" key="1">
    <citation type="journal article" date="2021" name="Sci. Rep.">
        <title>The distribution of antibiotic resistance genes in chicken gut microbiota commensals.</title>
        <authorList>
            <person name="Juricova H."/>
            <person name="Matiasovicova J."/>
            <person name="Kubasova T."/>
            <person name="Cejkova D."/>
            <person name="Rychlik I."/>
        </authorList>
    </citation>
    <scope>NUCLEOTIDE SEQUENCE [LARGE SCALE GENOMIC DNA]</scope>
    <source>
        <strain evidence="1 2">An435</strain>
    </source>
</reference>
<dbReference type="EMBL" id="JACJLL010000022">
    <property type="protein sequence ID" value="MBM6818756.1"/>
    <property type="molecule type" value="Genomic_DNA"/>
</dbReference>
<organism evidence="1 2">
    <name type="scientific">Clostridium saudiense</name>
    <dbReference type="NCBI Taxonomy" id="1414720"/>
    <lineage>
        <taxon>Bacteria</taxon>
        <taxon>Bacillati</taxon>
        <taxon>Bacillota</taxon>
        <taxon>Clostridia</taxon>
        <taxon>Eubacteriales</taxon>
        <taxon>Clostridiaceae</taxon>
        <taxon>Clostridium</taxon>
    </lineage>
</organism>
<keyword evidence="2" id="KW-1185">Reference proteome</keyword>
<dbReference type="Proteomes" id="UP000767334">
    <property type="component" value="Unassembled WGS sequence"/>
</dbReference>
<evidence type="ECO:0000313" key="2">
    <source>
        <dbReference type="Proteomes" id="UP000767334"/>
    </source>
</evidence>